<dbReference type="Pfam" id="PF11493">
    <property type="entry name" value="TSP9"/>
    <property type="match status" value="1"/>
</dbReference>
<dbReference type="InterPro" id="IPR021584">
    <property type="entry name" value="TSP9"/>
</dbReference>
<keyword evidence="3" id="KW-1185">Reference proteome</keyword>
<dbReference type="EMBL" id="JAXQNO010000014">
    <property type="protein sequence ID" value="KAK4784219.1"/>
    <property type="molecule type" value="Genomic_DNA"/>
</dbReference>
<dbReference type="PANTHER" id="PTHR36370:SF1">
    <property type="entry name" value="THYLAKOID SOLUBLE PHOSPHOPROTEIN"/>
    <property type="match status" value="1"/>
</dbReference>
<dbReference type="SUPFAM" id="SSF144256">
    <property type="entry name" value="TSP9-like"/>
    <property type="match status" value="1"/>
</dbReference>
<evidence type="ECO:0000256" key="1">
    <source>
        <dbReference type="SAM" id="MobiDB-lite"/>
    </source>
</evidence>
<evidence type="ECO:0000313" key="3">
    <source>
        <dbReference type="Proteomes" id="UP001346149"/>
    </source>
</evidence>
<dbReference type="InterPro" id="IPR037244">
    <property type="entry name" value="TSP9_sf"/>
</dbReference>
<dbReference type="PANTHER" id="PTHR36370">
    <property type="entry name" value="THYLAKOID SOLUBLE PHOSPHOPROTEIN"/>
    <property type="match status" value="1"/>
</dbReference>
<dbReference type="Proteomes" id="UP001346149">
    <property type="component" value="Unassembled WGS sequence"/>
</dbReference>
<reference evidence="2 3" key="1">
    <citation type="journal article" date="2023" name="Hortic Res">
        <title>Pangenome of water caltrop reveals structural variations and asymmetric subgenome divergence after allopolyploidization.</title>
        <authorList>
            <person name="Zhang X."/>
            <person name="Chen Y."/>
            <person name="Wang L."/>
            <person name="Yuan Y."/>
            <person name="Fang M."/>
            <person name="Shi L."/>
            <person name="Lu R."/>
            <person name="Comes H.P."/>
            <person name="Ma Y."/>
            <person name="Chen Y."/>
            <person name="Huang G."/>
            <person name="Zhou Y."/>
            <person name="Zheng Z."/>
            <person name="Qiu Y."/>
        </authorList>
    </citation>
    <scope>NUCLEOTIDE SEQUENCE [LARGE SCALE GENOMIC DNA]</scope>
    <source>
        <strain evidence="2">F231</strain>
    </source>
</reference>
<dbReference type="AlphaFoldDB" id="A0AAN7QY73"/>
<proteinExistence type="predicted"/>
<evidence type="ECO:0000313" key="2">
    <source>
        <dbReference type="EMBL" id="KAK4784219.1"/>
    </source>
</evidence>
<gene>
    <name evidence="2" type="ORF">SAY86_018587</name>
</gene>
<organism evidence="2 3">
    <name type="scientific">Trapa natans</name>
    <name type="common">Water chestnut</name>
    <dbReference type="NCBI Taxonomy" id="22666"/>
    <lineage>
        <taxon>Eukaryota</taxon>
        <taxon>Viridiplantae</taxon>
        <taxon>Streptophyta</taxon>
        <taxon>Embryophyta</taxon>
        <taxon>Tracheophyta</taxon>
        <taxon>Spermatophyta</taxon>
        <taxon>Magnoliopsida</taxon>
        <taxon>eudicotyledons</taxon>
        <taxon>Gunneridae</taxon>
        <taxon>Pentapetalae</taxon>
        <taxon>rosids</taxon>
        <taxon>malvids</taxon>
        <taxon>Myrtales</taxon>
        <taxon>Lythraceae</taxon>
        <taxon>Trapa</taxon>
    </lineage>
</organism>
<protein>
    <submittedName>
        <fullName evidence="2">Uncharacterized protein</fullName>
    </submittedName>
</protein>
<feature type="compositionally biased region" description="Basic and acidic residues" evidence="1">
    <location>
        <begin position="209"/>
        <end position="218"/>
    </location>
</feature>
<sequence length="251" mass="26508">MGALVASSPLRLSTQSVVPKSPSFLTPSVASAFLASSSSSSTRLTFSSTTFLAYPSVTVPLVPVPKEQTSLGDFTSVPEDYFCLEGADPSTSDSECGINFLAPTLMLHLMIYCDQEEEHQLSNCKYSHFSIFHSNPIILHQPPKVLSFTSSSVFAAMASLPTIGFNPAAGRVFAATAAKDAGGSKGEKSLLDWILGGLQKEEQLFETDPLLKKVEEKSGGSGTTSRGGKSSVAVPNKKKNGGFGGLFAKKE</sequence>
<name>A0AAN7QY73_TRANT</name>
<feature type="region of interest" description="Disordered" evidence="1">
    <location>
        <begin position="209"/>
        <end position="251"/>
    </location>
</feature>
<dbReference type="GO" id="GO:0009507">
    <property type="term" value="C:chloroplast"/>
    <property type="evidence" value="ECO:0007669"/>
    <property type="project" value="TreeGrafter"/>
</dbReference>
<comment type="caution">
    <text evidence="2">The sequence shown here is derived from an EMBL/GenBank/DDBJ whole genome shotgun (WGS) entry which is preliminary data.</text>
</comment>
<accession>A0AAN7QY73</accession>